<gene>
    <name evidence="2" type="ORF">VZT92_018028</name>
</gene>
<evidence type="ECO:0000313" key="2">
    <source>
        <dbReference type="EMBL" id="KAK9524167.1"/>
    </source>
</evidence>
<comment type="caution">
    <text evidence="2">The sequence shown here is derived from an EMBL/GenBank/DDBJ whole genome shotgun (WGS) entry which is preliminary data.</text>
</comment>
<protein>
    <submittedName>
        <fullName evidence="2">Uncharacterized protein</fullName>
    </submittedName>
</protein>
<feature type="region of interest" description="Disordered" evidence="1">
    <location>
        <begin position="1"/>
        <end position="23"/>
    </location>
</feature>
<evidence type="ECO:0000313" key="3">
    <source>
        <dbReference type="Proteomes" id="UP001488805"/>
    </source>
</evidence>
<keyword evidence="3" id="KW-1185">Reference proteome</keyword>
<dbReference type="Proteomes" id="UP001488805">
    <property type="component" value="Unassembled WGS sequence"/>
</dbReference>
<organism evidence="2 3">
    <name type="scientific">Zoarces viviparus</name>
    <name type="common">Viviparous eelpout</name>
    <name type="synonym">Blennius viviparus</name>
    <dbReference type="NCBI Taxonomy" id="48416"/>
    <lineage>
        <taxon>Eukaryota</taxon>
        <taxon>Metazoa</taxon>
        <taxon>Chordata</taxon>
        <taxon>Craniata</taxon>
        <taxon>Vertebrata</taxon>
        <taxon>Euteleostomi</taxon>
        <taxon>Actinopterygii</taxon>
        <taxon>Neopterygii</taxon>
        <taxon>Teleostei</taxon>
        <taxon>Neoteleostei</taxon>
        <taxon>Acanthomorphata</taxon>
        <taxon>Eupercaria</taxon>
        <taxon>Perciformes</taxon>
        <taxon>Cottioidei</taxon>
        <taxon>Zoarcales</taxon>
        <taxon>Zoarcidae</taxon>
        <taxon>Zoarcinae</taxon>
        <taxon>Zoarces</taxon>
    </lineage>
</organism>
<evidence type="ECO:0000256" key="1">
    <source>
        <dbReference type="SAM" id="MobiDB-lite"/>
    </source>
</evidence>
<proteinExistence type="predicted"/>
<accession>A0AAW1EPR7</accession>
<feature type="compositionally biased region" description="Basic and acidic residues" evidence="1">
    <location>
        <begin position="1"/>
        <end position="20"/>
    </location>
</feature>
<reference evidence="2 3" key="1">
    <citation type="journal article" date="2024" name="Genome Biol. Evol.">
        <title>Chromosome-level genome assembly of the viviparous eelpout Zoarces viviparus.</title>
        <authorList>
            <person name="Fuhrmann N."/>
            <person name="Brasseur M.V."/>
            <person name="Bakowski C.E."/>
            <person name="Podsiadlowski L."/>
            <person name="Prost S."/>
            <person name="Krehenwinkel H."/>
            <person name="Mayer C."/>
        </authorList>
    </citation>
    <scope>NUCLEOTIDE SEQUENCE [LARGE SCALE GENOMIC DNA]</scope>
    <source>
        <strain evidence="2">NO-MEL_2022_Ind0_liver</strain>
    </source>
</reference>
<dbReference type="EMBL" id="JBCEZU010000156">
    <property type="protein sequence ID" value="KAK9524167.1"/>
    <property type="molecule type" value="Genomic_DNA"/>
</dbReference>
<feature type="region of interest" description="Disordered" evidence="1">
    <location>
        <begin position="53"/>
        <end position="75"/>
    </location>
</feature>
<dbReference type="AlphaFoldDB" id="A0AAW1EPR7"/>
<sequence length="75" mass="8353">MATERRGRMTRPTEMKKPPEENVVGPSLAVRPWQINRLAKRPTLCLSDRGVLEHGAGNKSRGFVGAPLHHGVSRR</sequence>
<name>A0AAW1EPR7_ZOAVI</name>